<evidence type="ECO:0000256" key="5">
    <source>
        <dbReference type="ARBA" id="ARBA00023136"/>
    </source>
</evidence>
<dbReference type="Pfam" id="PF01679">
    <property type="entry name" value="Pmp3"/>
    <property type="match status" value="1"/>
</dbReference>
<organism evidence="7 8">
    <name type="scientific">Allacma fusca</name>
    <dbReference type="NCBI Taxonomy" id="39272"/>
    <lineage>
        <taxon>Eukaryota</taxon>
        <taxon>Metazoa</taxon>
        <taxon>Ecdysozoa</taxon>
        <taxon>Arthropoda</taxon>
        <taxon>Hexapoda</taxon>
        <taxon>Collembola</taxon>
        <taxon>Symphypleona</taxon>
        <taxon>Sminthuridae</taxon>
        <taxon>Allacma</taxon>
    </lineage>
</organism>
<dbReference type="PANTHER" id="PTHR21659">
    <property type="entry name" value="HYDROPHOBIC PROTEIN RCI2 LOW TEMPERATURE AND SALT RESPONSIVE PROTEIN LTI6 -RELATED"/>
    <property type="match status" value="1"/>
</dbReference>
<dbReference type="PROSITE" id="PS01309">
    <property type="entry name" value="UPF0057"/>
    <property type="match status" value="1"/>
</dbReference>
<comment type="subcellular location">
    <subcellularLocation>
        <location evidence="1">Membrane</location>
    </subcellularLocation>
</comment>
<evidence type="ECO:0000256" key="1">
    <source>
        <dbReference type="ARBA" id="ARBA00004370"/>
    </source>
</evidence>
<evidence type="ECO:0000256" key="2">
    <source>
        <dbReference type="ARBA" id="ARBA00009530"/>
    </source>
</evidence>
<keyword evidence="8" id="KW-1185">Reference proteome</keyword>
<keyword evidence="4 6" id="KW-1133">Transmembrane helix</keyword>
<dbReference type="AlphaFoldDB" id="A0A8J2LQT5"/>
<dbReference type="EMBL" id="CAJVCH010570983">
    <property type="protein sequence ID" value="CAG7836333.1"/>
    <property type="molecule type" value="Genomic_DNA"/>
</dbReference>
<dbReference type="Proteomes" id="UP000708208">
    <property type="component" value="Unassembled WGS sequence"/>
</dbReference>
<comment type="similarity">
    <text evidence="2">Belongs to the UPF0057 (PMP3) family.</text>
</comment>
<evidence type="ECO:0000313" key="7">
    <source>
        <dbReference type="EMBL" id="CAG7836333.1"/>
    </source>
</evidence>
<comment type="caution">
    <text evidence="7">The sequence shown here is derived from an EMBL/GenBank/DDBJ whole genome shotgun (WGS) entry which is preliminary data.</text>
</comment>
<evidence type="ECO:0008006" key="9">
    <source>
        <dbReference type="Google" id="ProtNLM"/>
    </source>
</evidence>
<evidence type="ECO:0000256" key="6">
    <source>
        <dbReference type="SAM" id="Phobius"/>
    </source>
</evidence>
<accession>A0A8J2LQT5</accession>
<name>A0A8J2LQT5_9HEXA</name>
<dbReference type="InterPro" id="IPR000612">
    <property type="entry name" value="PMP3"/>
</dbReference>
<feature type="transmembrane region" description="Helical" evidence="6">
    <location>
        <begin position="70"/>
        <end position="89"/>
    </location>
</feature>
<protein>
    <recommendedName>
        <fullName evidence="9">Plasma membrane proteolipid 3</fullName>
    </recommendedName>
</protein>
<feature type="transmembrane region" description="Helical" evidence="6">
    <location>
        <begin position="101"/>
        <end position="124"/>
    </location>
</feature>
<reference evidence="7" key="1">
    <citation type="submission" date="2021-06" db="EMBL/GenBank/DDBJ databases">
        <authorList>
            <person name="Hodson N. C."/>
            <person name="Mongue J. A."/>
            <person name="Jaron S. K."/>
        </authorList>
    </citation>
    <scope>NUCLEOTIDE SEQUENCE</scope>
</reference>
<dbReference type="OrthoDB" id="2802411at2759"/>
<proteinExistence type="inferred from homology"/>
<evidence type="ECO:0000313" key="8">
    <source>
        <dbReference type="Proteomes" id="UP000708208"/>
    </source>
</evidence>
<gene>
    <name evidence="7" type="ORF">AFUS01_LOCUS45589</name>
</gene>
<keyword evidence="5 6" id="KW-0472">Membrane</keyword>
<evidence type="ECO:0000256" key="3">
    <source>
        <dbReference type="ARBA" id="ARBA00022692"/>
    </source>
</evidence>
<dbReference type="PANTHER" id="PTHR21659:SF42">
    <property type="entry name" value="UPF0057 MEMBRANE PROTEIN ZK632.10-RELATED"/>
    <property type="match status" value="1"/>
</dbReference>
<evidence type="ECO:0000256" key="4">
    <source>
        <dbReference type="ARBA" id="ARBA00022989"/>
    </source>
</evidence>
<dbReference type="GO" id="GO:0016020">
    <property type="term" value="C:membrane"/>
    <property type="evidence" value="ECO:0007669"/>
    <property type="project" value="UniProtKB-SubCell"/>
</dbReference>
<keyword evidence="3 6" id="KW-0812">Transmembrane</keyword>
<sequence length="126" mass="14415">MGVFLLSPYVPTDSFDEKIVGKYYLQIRFSFGVSNCHQIVFHCHCTYFTSPYNSHRPSNRRSSTRYKYKMALTCTDICKFLLAFFLPPLGVLAEKGCGVDLLINILLTILGYIPGIIHACYIILKY</sequence>